<gene>
    <name evidence="3" type="ORF">ACFQ3W_17170</name>
</gene>
<name>A0ABW3S0H2_9BACL</name>
<dbReference type="InterPro" id="IPR020471">
    <property type="entry name" value="AKR"/>
</dbReference>
<dbReference type="InterPro" id="IPR050523">
    <property type="entry name" value="AKR_Detox_Biosynth"/>
</dbReference>
<dbReference type="Pfam" id="PF00248">
    <property type="entry name" value="Aldo_ket_red"/>
    <property type="match status" value="1"/>
</dbReference>
<dbReference type="PANTHER" id="PTHR43364:SF4">
    <property type="entry name" value="NAD(P)-LINKED OXIDOREDUCTASE SUPERFAMILY PROTEIN"/>
    <property type="match status" value="1"/>
</dbReference>
<feature type="domain" description="NADP-dependent oxidoreductase" evidence="2">
    <location>
        <begin position="23"/>
        <end position="325"/>
    </location>
</feature>
<keyword evidence="1" id="KW-0560">Oxidoreductase</keyword>
<reference evidence="4" key="1">
    <citation type="journal article" date="2019" name="Int. J. Syst. Evol. Microbiol.">
        <title>The Global Catalogue of Microorganisms (GCM) 10K type strain sequencing project: providing services to taxonomists for standard genome sequencing and annotation.</title>
        <authorList>
            <consortium name="The Broad Institute Genomics Platform"/>
            <consortium name="The Broad Institute Genome Sequencing Center for Infectious Disease"/>
            <person name="Wu L."/>
            <person name="Ma J."/>
        </authorList>
    </citation>
    <scope>NUCLEOTIDE SEQUENCE [LARGE SCALE GENOMIC DNA]</scope>
    <source>
        <strain evidence="4">CCUG 59189</strain>
    </source>
</reference>
<sequence>MSEETITVNHLRKLGNSNLSLSPLGLGCWQFSNGKGTVGKFWPALGLEDVLKIVQTSLDGGINWFDTAEVYGGGQSEKMLADALKQIGTSEAEHAYIATKWWPILRSAGNIPKTIDERISMLDHRTIHLYQVHQPYSFSSVARQMKEMAKLVKQGKVQNIGVSNFSAKQMREADTVLKEHGLRLVSNQVKYSLLDRRIEENGILDTAKELGVAIIAYSPLEQGILSGKFHSNPSLVKSIKGPRKWMPTFRDSGLRKSKPLIDELEQLARKYDVSPTQIALNWLIHAHGETVFAIPGASKVHHAEQNVKAMTFSLTPAEVEWIGKISHQVIHSTK</sequence>
<dbReference type="Proteomes" id="UP001597262">
    <property type="component" value="Unassembled WGS sequence"/>
</dbReference>
<evidence type="ECO:0000259" key="2">
    <source>
        <dbReference type="Pfam" id="PF00248"/>
    </source>
</evidence>
<dbReference type="EMBL" id="JBHTLM010000013">
    <property type="protein sequence ID" value="MFD1178022.1"/>
    <property type="molecule type" value="Genomic_DNA"/>
</dbReference>
<dbReference type="SUPFAM" id="SSF51430">
    <property type="entry name" value="NAD(P)-linked oxidoreductase"/>
    <property type="match status" value="1"/>
</dbReference>
<evidence type="ECO:0000256" key="1">
    <source>
        <dbReference type="ARBA" id="ARBA00023002"/>
    </source>
</evidence>
<dbReference type="CDD" id="cd19093">
    <property type="entry name" value="AKR_AtPLR-like"/>
    <property type="match status" value="1"/>
</dbReference>
<dbReference type="PROSITE" id="PS00062">
    <property type="entry name" value="ALDOKETO_REDUCTASE_2"/>
    <property type="match status" value="1"/>
</dbReference>
<dbReference type="PRINTS" id="PR00069">
    <property type="entry name" value="ALDKETRDTASE"/>
</dbReference>
<evidence type="ECO:0000313" key="3">
    <source>
        <dbReference type="EMBL" id="MFD1178022.1"/>
    </source>
</evidence>
<evidence type="ECO:0000313" key="4">
    <source>
        <dbReference type="Proteomes" id="UP001597262"/>
    </source>
</evidence>
<accession>A0ABW3S0H2</accession>
<dbReference type="RefSeq" id="WP_379320467.1">
    <property type="nucleotide sequence ID" value="NZ_JBHTLM010000013.1"/>
</dbReference>
<protein>
    <submittedName>
        <fullName evidence="3">Aldo/keto reductase</fullName>
    </submittedName>
</protein>
<dbReference type="InterPro" id="IPR036812">
    <property type="entry name" value="NAD(P)_OxRdtase_dom_sf"/>
</dbReference>
<keyword evidence="4" id="KW-1185">Reference proteome</keyword>
<dbReference type="PANTHER" id="PTHR43364">
    <property type="entry name" value="NADH-SPECIFIC METHYLGLYOXAL REDUCTASE-RELATED"/>
    <property type="match status" value="1"/>
</dbReference>
<comment type="caution">
    <text evidence="3">The sequence shown here is derived from an EMBL/GenBank/DDBJ whole genome shotgun (WGS) entry which is preliminary data.</text>
</comment>
<dbReference type="Gene3D" id="3.20.20.100">
    <property type="entry name" value="NADP-dependent oxidoreductase domain"/>
    <property type="match status" value="1"/>
</dbReference>
<dbReference type="InterPro" id="IPR018170">
    <property type="entry name" value="Aldo/ket_reductase_CS"/>
</dbReference>
<organism evidence="3 4">
    <name type="scientific">Paenibacillus puldeungensis</name>
    <dbReference type="NCBI Taxonomy" id="696536"/>
    <lineage>
        <taxon>Bacteria</taxon>
        <taxon>Bacillati</taxon>
        <taxon>Bacillota</taxon>
        <taxon>Bacilli</taxon>
        <taxon>Bacillales</taxon>
        <taxon>Paenibacillaceae</taxon>
        <taxon>Paenibacillus</taxon>
    </lineage>
</organism>
<proteinExistence type="predicted"/>
<dbReference type="InterPro" id="IPR023210">
    <property type="entry name" value="NADP_OxRdtase_dom"/>
</dbReference>